<dbReference type="InterPro" id="IPR031100">
    <property type="entry name" value="LOG_fam"/>
</dbReference>
<dbReference type="EMBL" id="CP002873">
    <property type="protein sequence ID" value="AGA65707.1"/>
    <property type="molecule type" value="Genomic_DNA"/>
</dbReference>
<dbReference type="GO" id="GO:0005829">
    <property type="term" value="C:cytosol"/>
    <property type="evidence" value="ECO:0007669"/>
    <property type="project" value="TreeGrafter"/>
</dbReference>
<evidence type="ECO:0000313" key="4">
    <source>
        <dbReference type="Proteomes" id="UP000010793"/>
    </source>
</evidence>
<dbReference type="PANTHER" id="PTHR43393:SF2">
    <property type="entry name" value="CYTOKININ RIBOSIDE 5'-MONOPHOSPHATE PHOSPHORIBOHYDROLASE"/>
    <property type="match status" value="1"/>
</dbReference>
<comment type="catalytic activity">
    <reaction evidence="1">
        <text>AMP + H2O = D-ribose 5-phosphate + adenine</text>
        <dbReference type="Rhea" id="RHEA:20129"/>
        <dbReference type="ChEBI" id="CHEBI:15377"/>
        <dbReference type="ChEBI" id="CHEBI:16708"/>
        <dbReference type="ChEBI" id="CHEBI:78346"/>
        <dbReference type="ChEBI" id="CHEBI:456215"/>
        <dbReference type="EC" id="3.2.2.4"/>
    </reaction>
</comment>
<reference evidence="3 4" key="1">
    <citation type="journal article" date="2013" name="Genome Announc.">
        <title>Complete Genome Sequence of the Porcine Strain Brachyspira pilosicoli P43/6/78(T.).</title>
        <authorList>
            <person name="Lin C."/>
            <person name="den Bakker H.C."/>
            <person name="Suzuki H."/>
            <person name="Lefebure T."/>
            <person name="Ponnala L."/>
            <person name="Sun Q."/>
            <person name="Stanhope M.J."/>
            <person name="Wiedmann M."/>
            <person name="Duhamel G.E."/>
        </authorList>
    </citation>
    <scope>NUCLEOTIDE SEQUENCE [LARGE SCALE GENOMIC DNA]</scope>
    <source>
        <strain evidence="3 4">P43/6/78</strain>
    </source>
</reference>
<name>A0A3B6VW77_BRAPL</name>
<dbReference type="Gene3D" id="3.40.50.450">
    <property type="match status" value="1"/>
</dbReference>
<keyword evidence="2" id="KW-0203">Cytokinin biosynthesis</keyword>
<dbReference type="GO" id="GO:0009691">
    <property type="term" value="P:cytokinin biosynthetic process"/>
    <property type="evidence" value="ECO:0007669"/>
    <property type="project" value="UniProtKB-UniRule"/>
</dbReference>
<protein>
    <recommendedName>
        <fullName evidence="2">Cytokinin riboside 5'-monophosphate phosphoribohydrolase</fullName>
        <ecNumber evidence="2">3.2.2.n1</ecNumber>
    </recommendedName>
</protein>
<dbReference type="GO" id="GO:0008714">
    <property type="term" value="F:AMP nucleosidase activity"/>
    <property type="evidence" value="ECO:0007669"/>
    <property type="project" value="UniProtKB-EC"/>
</dbReference>
<dbReference type="Pfam" id="PF03641">
    <property type="entry name" value="Lysine_decarbox"/>
    <property type="match status" value="1"/>
</dbReference>
<dbReference type="NCBIfam" id="TIGR00730">
    <property type="entry name" value="Rossman fold protein, TIGR00730 family"/>
    <property type="match status" value="1"/>
</dbReference>
<dbReference type="InterPro" id="IPR005269">
    <property type="entry name" value="LOG"/>
</dbReference>
<dbReference type="PANTHER" id="PTHR43393">
    <property type="entry name" value="CYTOKININ RIBOSIDE 5'-MONOPHOSPHATE PHOSPHORIBOHYDROLASE"/>
    <property type="match status" value="1"/>
</dbReference>
<gene>
    <name evidence="3" type="ORF">BPP43_01885</name>
</gene>
<dbReference type="Proteomes" id="UP000010793">
    <property type="component" value="Chromosome"/>
</dbReference>
<dbReference type="SUPFAM" id="SSF102405">
    <property type="entry name" value="MCP/YpsA-like"/>
    <property type="match status" value="1"/>
</dbReference>
<accession>A0A3B6VW77</accession>
<proteinExistence type="inferred from homology"/>
<dbReference type="RefSeq" id="WP_013243202.1">
    <property type="nucleotide sequence ID" value="NC_019908.1"/>
</dbReference>
<dbReference type="KEGG" id="bpip:BPP43_01885"/>
<dbReference type="EC" id="3.2.2.n1" evidence="2"/>
<organism evidence="3 4">
    <name type="scientific">Brachyspira pilosicoli P43/6/78</name>
    <dbReference type="NCBI Taxonomy" id="1042417"/>
    <lineage>
        <taxon>Bacteria</taxon>
        <taxon>Pseudomonadati</taxon>
        <taxon>Spirochaetota</taxon>
        <taxon>Spirochaetia</taxon>
        <taxon>Brachyspirales</taxon>
        <taxon>Brachyspiraceae</taxon>
        <taxon>Brachyspira</taxon>
    </lineage>
</organism>
<sequence length="219" mass="25428">MRRQSTEFEDLDMNEEAWRIFRIMGEFVDGFETMSIYNNAVTMFGSARTKPDHPHYKLAYETAKLLAENKYDIITGGGPGIMEAGNKGAFDANGNSIGLCIELPFEQKTNPYVKEEIKFRYFFARKVMFVKYAKALVVFPGGFGTMDEMFETLTLVQTKVLNKIPIIVFDKKFYTGLMNWIEKDMINEKYIDKDDLNLMHHTDDPKEVLSIINNFYNRK</sequence>
<dbReference type="GeneID" id="56438822"/>
<dbReference type="InterPro" id="IPR052341">
    <property type="entry name" value="LOG_family_nucleotidases"/>
</dbReference>
<evidence type="ECO:0000313" key="3">
    <source>
        <dbReference type="EMBL" id="AGA65707.1"/>
    </source>
</evidence>
<dbReference type="AlphaFoldDB" id="A0A3B6VW77"/>
<evidence type="ECO:0000256" key="2">
    <source>
        <dbReference type="RuleBase" id="RU363015"/>
    </source>
</evidence>
<keyword evidence="4" id="KW-1185">Reference proteome</keyword>
<keyword evidence="2" id="KW-0378">Hydrolase</keyword>
<comment type="similarity">
    <text evidence="2">Belongs to the LOG family.</text>
</comment>
<evidence type="ECO:0000256" key="1">
    <source>
        <dbReference type="ARBA" id="ARBA00000274"/>
    </source>
</evidence>